<dbReference type="InterPro" id="IPR000683">
    <property type="entry name" value="Gfo/Idh/MocA-like_OxRdtase_N"/>
</dbReference>
<feature type="domain" description="Gfo/Idh/MocA-like oxidoreductase N-terminal" evidence="1">
    <location>
        <begin position="73"/>
        <end position="184"/>
    </location>
</feature>
<evidence type="ECO:0000259" key="2">
    <source>
        <dbReference type="Pfam" id="PF19051"/>
    </source>
</evidence>
<dbReference type="Pfam" id="PF01408">
    <property type="entry name" value="GFO_IDH_MocA"/>
    <property type="match status" value="1"/>
</dbReference>
<dbReference type="Pfam" id="PF19051">
    <property type="entry name" value="GFO_IDH_MocA_C2"/>
    <property type="match status" value="1"/>
</dbReference>
<dbReference type="PANTHER" id="PTHR43818">
    <property type="entry name" value="BCDNA.GH03377"/>
    <property type="match status" value="1"/>
</dbReference>
<dbReference type="Proteomes" id="UP000199045">
    <property type="component" value="Unassembled WGS sequence"/>
</dbReference>
<dbReference type="PANTHER" id="PTHR43818:SF5">
    <property type="entry name" value="OXIDOREDUCTASE FAMILY PROTEIN"/>
    <property type="match status" value="1"/>
</dbReference>
<organism evidence="3 4">
    <name type="scientific">Chitinophaga filiformis</name>
    <name type="common">Myxococcus filiformis</name>
    <name type="synonym">Flexibacter filiformis</name>
    <dbReference type="NCBI Taxonomy" id="104663"/>
    <lineage>
        <taxon>Bacteria</taxon>
        <taxon>Pseudomonadati</taxon>
        <taxon>Bacteroidota</taxon>
        <taxon>Chitinophagia</taxon>
        <taxon>Chitinophagales</taxon>
        <taxon>Chitinophagaceae</taxon>
        <taxon>Chitinophaga</taxon>
    </lineage>
</organism>
<dbReference type="GO" id="GO:0000166">
    <property type="term" value="F:nucleotide binding"/>
    <property type="evidence" value="ECO:0007669"/>
    <property type="project" value="InterPro"/>
</dbReference>
<dbReference type="Gene3D" id="3.40.50.720">
    <property type="entry name" value="NAD(P)-binding Rossmann-like Domain"/>
    <property type="match status" value="1"/>
</dbReference>
<dbReference type="InterPro" id="IPR036291">
    <property type="entry name" value="NAD(P)-bd_dom_sf"/>
</dbReference>
<dbReference type="STRING" id="104663.SAMN04488121_110132"/>
<dbReference type="InterPro" id="IPR050463">
    <property type="entry name" value="Gfo/Idh/MocA_oxidrdct_glycsds"/>
</dbReference>
<reference evidence="3 4" key="1">
    <citation type="submission" date="2016-10" db="EMBL/GenBank/DDBJ databases">
        <authorList>
            <person name="de Groot N.N."/>
        </authorList>
    </citation>
    <scope>NUCLEOTIDE SEQUENCE [LARGE SCALE GENOMIC DNA]</scope>
    <source>
        <strain evidence="3 4">DSM 527</strain>
    </source>
</reference>
<proteinExistence type="predicted"/>
<evidence type="ECO:0000313" key="3">
    <source>
        <dbReference type="EMBL" id="SDH28316.1"/>
    </source>
</evidence>
<dbReference type="SUPFAM" id="SSF51735">
    <property type="entry name" value="NAD(P)-binding Rossmann-fold domains"/>
    <property type="match status" value="1"/>
</dbReference>
<feature type="domain" description="Gfo/Idh/MocA-like oxidoreductase bacterial type C-terminal" evidence="2">
    <location>
        <begin position="197"/>
        <end position="448"/>
    </location>
</feature>
<evidence type="ECO:0000313" key="4">
    <source>
        <dbReference type="Proteomes" id="UP000199045"/>
    </source>
</evidence>
<dbReference type="InterPro" id="IPR043906">
    <property type="entry name" value="Gfo/Idh/MocA_OxRdtase_bact_C"/>
</dbReference>
<dbReference type="Gene3D" id="3.30.360.10">
    <property type="entry name" value="Dihydrodipicolinate Reductase, domain 2"/>
    <property type="match status" value="1"/>
</dbReference>
<protein>
    <submittedName>
        <fullName evidence="3">Predicted dehydrogenase</fullName>
    </submittedName>
</protein>
<gene>
    <name evidence="3" type="ORF">SAMN04488121_110132</name>
</gene>
<evidence type="ECO:0000259" key="1">
    <source>
        <dbReference type="Pfam" id="PF01408"/>
    </source>
</evidence>
<sequence>MTNPVITEIHTCKIIFISWCVVFNFNHQMEQKKNQSRRSFLRNSLGTVAAFTIVPRHVLGRGYLAPSDQLTKGVIGTGGMGKVHFGYGGTRVVAICDVDKLHLQEAKQLLGDGVKTFDDYRELIQLPEVDIVHIATPPHWHGTIAIEAASAGKDIWCEKPMTRTIGEGKRVKEAVQQFGRMFRLNTWFRFTDNFYGMNTPVKPIKKLVNARLLGWPLTVTLSRHTGFDWKQHWIGKTDLPVTPVPPELNYDRWLGPAPYKPYHPHRVHQTFRGYWDYDGGGLGDMGQHYLDPVQYILGKDDTSPVSVQVEAPQQHPDAVGTWSRIIYTYKDGCRVILDGEGKDEKAAFIEGPAGKLYPGFRSDIPDLEKKLAAYPDLPPQVTDFITSVRERRKFALNEENGHRSCTLVNMGKIALQLGRSLEFDPEKQLFLHDDGANSLIDPPARAFWS</sequence>
<dbReference type="SUPFAM" id="SSF55347">
    <property type="entry name" value="Glyceraldehyde-3-phosphate dehydrogenase-like, C-terminal domain"/>
    <property type="match status" value="1"/>
</dbReference>
<dbReference type="AlphaFoldDB" id="A0A1G8B557"/>
<name>A0A1G8B557_CHIFI</name>
<accession>A0A1G8B557</accession>
<dbReference type="EMBL" id="FNBN01000010">
    <property type="protein sequence ID" value="SDH28316.1"/>
    <property type="molecule type" value="Genomic_DNA"/>
</dbReference>